<evidence type="ECO:0000256" key="1">
    <source>
        <dbReference type="SAM" id="Phobius"/>
    </source>
</evidence>
<dbReference type="EMBL" id="MU006062">
    <property type="protein sequence ID" value="KAF2857161.1"/>
    <property type="molecule type" value="Genomic_DNA"/>
</dbReference>
<protein>
    <recommendedName>
        <fullName evidence="4">P-loop containing nucleoside triphosphate hydrolase protein</fullName>
    </recommendedName>
</protein>
<keyword evidence="1" id="KW-1133">Transmembrane helix</keyword>
<dbReference type="Proteomes" id="UP000799421">
    <property type="component" value="Unassembled WGS sequence"/>
</dbReference>
<keyword evidence="1" id="KW-0812">Transmembrane</keyword>
<organism evidence="2 3">
    <name type="scientific">Piedraia hortae CBS 480.64</name>
    <dbReference type="NCBI Taxonomy" id="1314780"/>
    <lineage>
        <taxon>Eukaryota</taxon>
        <taxon>Fungi</taxon>
        <taxon>Dikarya</taxon>
        <taxon>Ascomycota</taxon>
        <taxon>Pezizomycotina</taxon>
        <taxon>Dothideomycetes</taxon>
        <taxon>Dothideomycetidae</taxon>
        <taxon>Capnodiales</taxon>
        <taxon>Piedraiaceae</taxon>
        <taxon>Piedraia</taxon>
    </lineage>
</organism>
<keyword evidence="1" id="KW-0472">Membrane</keyword>
<dbReference type="InterPro" id="IPR040632">
    <property type="entry name" value="Sulfotransfer_4"/>
</dbReference>
<dbReference type="PANTHER" id="PTHR36978:SF4">
    <property type="entry name" value="P-LOOP CONTAINING NUCLEOSIDE TRIPHOSPHATE HYDROLASE PROTEIN"/>
    <property type="match status" value="1"/>
</dbReference>
<reference evidence="2" key="1">
    <citation type="journal article" date="2020" name="Stud. Mycol.">
        <title>101 Dothideomycetes genomes: a test case for predicting lifestyles and emergence of pathogens.</title>
        <authorList>
            <person name="Haridas S."/>
            <person name="Albert R."/>
            <person name="Binder M."/>
            <person name="Bloem J."/>
            <person name="Labutti K."/>
            <person name="Salamov A."/>
            <person name="Andreopoulos B."/>
            <person name="Baker S."/>
            <person name="Barry K."/>
            <person name="Bills G."/>
            <person name="Bluhm B."/>
            <person name="Cannon C."/>
            <person name="Castanera R."/>
            <person name="Culley D."/>
            <person name="Daum C."/>
            <person name="Ezra D."/>
            <person name="Gonzalez J."/>
            <person name="Henrissat B."/>
            <person name="Kuo A."/>
            <person name="Liang C."/>
            <person name="Lipzen A."/>
            <person name="Lutzoni F."/>
            <person name="Magnuson J."/>
            <person name="Mondo S."/>
            <person name="Nolan M."/>
            <person name="Ohm R."/>
            <person name="Pangilinan J."/>
            <person name="Park H.-J."/>
            <person name="Ramirez L."/>
            <person name="Alfaro M."/>
            <person name="Sun H."/>
            <person name="Tritt A."/>
            <person name="Yoshinaga Y."/>
            <person name="Zwiers L.-H."/>
            <person name="Turgeon B."/>
            <person name="Goodwin S."/>
            <person name="Spatafora J."/>
            <person name="Crous P."/>
            <person name="Grigoriev I."/>
        </authorList>
    </citation>
    <scope>NUCLEOTIDE SEQUENCE</scope>
    <source>
        <strain evidence="2">CBS 480.64</strain>
    </source>
</reference>
<dbReference type="OrthoDB" id="408152at2759"/>
<dbReference type="Gene3D" id="3.40.50.300">
    <property type="entry name" value="P-loop containing nucleotide triphosphate hydrolases"/>
    <property type="match status" value="1"/>
</dbReference>
<evidence type="ECO:0008006" key="4">
    <source>
        <dbReference type="Google" id="ProtNLM"/>
    </source>
</evidence>
<evidence type="ECO:0000313" key="2">
    <source>
        <dbReference type="EMBL" id="KAF2857161.1"/>
    </source>
</evidence>
<gene>
    <name evidence="2" type="ORF">K470DRAFT_223904</name>
</gene>
<dbReference type="AlphaFoldDB" id="A0A6A7BP62"/>
<evidence type="ECO:0000313" key="3">
    <source>
        <dbReference type="Proteomes" id="UP000799421"/>
    </source>
</evidence>
<accession>A0A6A7BP62</accession>
<keyword evidence="3" id="KW-1185">Reference proteome</keyword>
<dbReference type="PANTHER" id="PTHR36978">
    <property type="entry name" value="P-LOOP CONTAINING NUCLEOTIDE TRIPHOSPHATE HYDROLASE"/>
    <property type="match status" value="1"/>
</dbReference>
<dbReference type="SUPFAM" id="SSF52540">
    <property type="entry name" value="P-loop containing nucleoside triphosphate hydrolases"/>
    <property type="match status" value="1"/>
</dbReference>
<feature type="transmembrane region" description="Helical" evidence="1">
    <location>
        <begin position="260"/>
        <end position="279"/>
    </location>
</feature>
<dbReference type="Pfam" id="PF17784">
    <property type="entry name" value="Sulfotransfer_4"/>
    <property type="match status" value="1"/>
</dbReference>
<sequence length="293" mass="33460">MSQTILEKTFGQNLLVHPSQWVYTYPRERQVPLQVICVGMPRTGTASLRAALTMLGYGHVHHMSTVLSNIGEAHYWISAGKAKWFSTGRVFTRADWDQVLYSSGATTDFPSSAFADDLIAAYPEAKVVVNYRDVDGWYRSMMDTVGREMTSPMKKFLAFLGDPYVTAWRDLVDTLWGGFFACPIADEKRVKEVYEQHYNRIREMVPPERRYEMRIGEGWEGLCKFLGKDVPQAEYPRVNDRETFALAQDFILKEALKRTLWRVGSGLAIATLAVAAVLYGDRCWDWARGIMNQ</sequence>
<name>A0A6A7BP62_9PEZI</name>
<proteinExistence type="predicted"/>
<dbReference type="InterPro" id="IPR027417">
    <property type="entry name" value="P-loop_NTPase"/>
</dbReference>